<dbReference type="AlphaFoldDB" id="A0AAJ6NWR3"/>
<dbReference type="EMBL" id="CP124543">
    <property type="protein sequence ID" value="WGV28153.1"/>
    <property type="molecule type" value="Genomic_DNA"/>
</dbReference>
<evidence type="ECO:0000313" key="2">
    <source>
        <dbReference type="Proteomes" id="UP001223520"/>
    </source>
</evidence>
<name>A0AAJ6NWR3_9CYAN</name>
<proteinExistence type="predicted"/>
<keyword evidence="2" id="KW-1185">Reference proteome</keyword>
<reference evidence="1 2" key="1">
    <citation type="journal article" date="2023" name="Limnol Oceanogr Lett">
        <title>Environmental adaptations by the intertidal Antarctic cyanobacterium Halotia branconii CENA392 as revealed using long-read genome sequencing.</title>
        <authorList>
            <person name="Dextro R.B."/>
            <person name="Delbaje E."/>
            <person name="Freitas P.N.N."/>
            <person name="Geraldes V."/>
            <person name="Pinto E."/>
            <person name="Long P.F."/>
            <person name="Fiore M.F."/>
        </authorList>
    </citation>
    <scope>NUCLEOTIDE SEQUENCE [LARGE SCALE GENOMIC DNA]</scope>
    <source>
        <strain evidence="1 2">CENA392</strain>
    </source>
</reference>
<organism evidence="1 2">
    <name type="scientific">Halotia branconii CENA392</name>
    <dbReference type="NCBI Taxonomy" id="1539056"/>
    <lineage>
        <taxon>Bacteria</taxon>
        <taxon>Bacillati</taxon>
        <taxon>Cyanobacteriota</taxon>
        <taxon>Cyanophyceae</taxon>
        <taxon>Nostocales</taxon>
        <taxon>Nodulariaceae</taxon>
        <taxon>Halotia</taxon>
    </lineage>
</organism>
<accession>A0AAJ6NWR3</accession>
<gene>
    <name evidence="1" type="ORF">QI031_12075</name>
</gene>
<dbReference type="Gene3D" id="3.30.2310.20">
    <property type="entry name" value="RelE-like"/>
    <property type="match status" value="1"/>
</dbReference>
<sequence>MNYRLIVKDRATQDLRYLANYILVNGNTDTAVKFLSAAEVTFAQLQKTPGMVKVTQLVVSRLGEIRQWRIKFRLKQSCFMGQGHQADCSRLMSRIGGAPNRREYSRLNCEGLSYPT</sequence>
<dbReference type="InterPro" id="IPR035093">
    <property type="entry name" value="RelE/ParE_toxin_dom_sf"/>
</dbReference>
<dbReference type="Proteomes" id="UP001223520">
    <property type="component" value="Chromosome"/>
</dbReference>
<protein>
    <submittedName>
        <fullName evidence="1">Type II toxin-antitoxin system RelE/ParE family toxin</fullName>
    </submittedName>
</protein>
<evidence type="ECO:0000313" key="1">
    <source>
        <dbReference type="EMBL" id="WGV28153.1"/>
    </source>
</evidence>
<dbReference type="KEGG" id="hbq:QI031_12075"/>